<dbReference type="EMBL" id="CP003384">
    <property type="protein sequence ID" value="AFZ69790.1"/>
    <property type="molecule type" value="Genomic_DNA"/>
</dbReference>
<feature type="region of interest" description="Disordered" evidence="1">
    <location>
        <begin position="1"/>
        <end position="21"/>
    </location>
</feature>
<keyword evidence="3" id="KW-1185">Reference proteome</keyword>
<dbReference type="Proteomes" id="UP000010467">
    <property type="component" value="Plasmid pDEIPE02"/>
</dbReference>
<accession>L0A9Q4</accession>
<name>L0A9Q4_DEIPD</name>
<dbReference type="AlphaFoldDB" id="L0A9Q4"/>
<sequence length="74" mass="8166">MLNRENVPTGSSRVFEPQTPREDPIFCPARLLADIEDLRGRAALFDAFNLTNRAPGEVRCVIASVGENVPRVVT</sequence>
<evidence type="ECO:0000313" key="2">
    <source>
        <dbReference type="EMBL" id="AFZ69790.1"/>
    </source>
</evidence>
<dbReference type="RefSeq" id="WP_015231688.1">
    <property type="nucleotide sequence ID" value="NC_019790.1"/>
</dbReference>
<dbReference type="HOGENOM" id="CLU_2681621_0_0_0"/>
<geneLocation type="plasmid" evidence="2 3">
    <name>pDEIPE02</name>
</geneLocation>
<proteinExistence type="predicted"/>
<evidence type="ECO:0000313" key="3">
    <source>
        <dbReference type="Proteomes" id="UP000010467"/>
    </source>
</evidence>
<organism evidence="2 3">
    <name type="scientific">Deinococcus peraridilitoris (strain DSM 19664 / LMG 22246 / CIP 109416 / KR-200)</name>
    <dbReference type="NCBI Taxonomy" id="937777"/>
    <lineage>
        <taxon>Bacteria</taxon>
        <taxon>Thermotogati</taxon>
        <taxon>Deinococcota</taxon>
        <taxon>Deinococci</taxon>
        <taxon>Deinococcales</taxon>
        <taxon>Deinococcaceae</taxon>
        <taxon>Deinococcus</taxon>
    </lineage>
</organism>
<dbReference type="KEGG" id="dpd:Deipe_4465"/>
<reference evidence="3" key="1">
    <citation type="submission" date="2012-03" db="EMBL/GenBank/DDBJ databases">
        <title>Complete sequence of plasmid 2 of Deinococcus peraridilitoris DSM 19664.</title>
        <authorList>
            <person name="Lucas S."/>
            <person name="Copeland A."/>
            <person name="Lapidus A."/>
            <person name="Glavina del Rio T."/>
            <person name="Dalin E."/>
            <person name="Tice H."/>
            <person name="Bruce D."/>
            <person name="Goodwin L."/>
            <person name="Pitluck S."/>
            <person name="Peters L."/>
            <person name="Mikhailova N."/>
            <person name="Lu M."/>
            <person name="Kyrpides N."/>
            <person name="Mavromatis K."/>
            <person name="Ivanova N."/>
            <person name="Brettin T."/>
            <person name="Detter J.C."/>
            <person name="Han C."/>
            <person name="Larimer F."/>
            <person name="Land M."/>
            <person name="Hauser L."/>
            <person name="Markowitz V."/>
            <person name="Cheng J.-F."/>
            <person name="Hugenholtz P."/>
            <person name="Woyke T."/>
            <person name="Wu D."/>
            <person name="Pukall R."/>
            <person name="Steenblock K."/>
            <person name="Brambilla E."/>
            <person name="Klenk H.-P."/>
            <person name="Eisen J.A."/>
        </authorList>
    </citation>
    <scope>NUCLEOTIDE SEQUENCE [LARGE SCALE GENOMIC DNA]</scope>
    <source>
        <strain evidence="3">DSM 19664 / LMG 22246 / CIP 109416 / KR-200</strain>
        <plasmid evidence="3">Plasmid pDEIPE02</plasmid>
    </source>
</reference>
<dbReference type="PATRIC" id="fig|937777.3.peg.4499"/>
<protein>
    <submittedName>
        <fullName evidence="2">Uncharacterized protein</fullName>
    </submittedName>
</protein>
<gene>
    <name evidence="2" type="ordered locus">Deipe_4465</name>
</gene>
<feature type="compositionally biased region" description="Polar residues" evidence="1">
    <location>
        <begin position="1"/>
        <end position="12"/>
    </location>
</feature>
<evidence type="ECO:0000256" key="1">
    <source>
        <dbReference type="SAM" id="MobiDB-lite"/>
    </source>
</evidence>
<keyword evidence="2" id="KW-0614">Plasmid</keyword>